<organism evidence="2 3">
    <name type="scientific">Genlisea aurea</name>
    <dbReference type="NCBI Taxonomy" id="192259"/>
    <lineage>
        <taxon>Eukaryota</taxon>
        <taxon>Viridiplantae</taxon>
        <taxon>Streptophyta</taxon>
        <taxon>Embryophyta</taxon>
        <taxon>Tracheophyta</taxon>
        <taxon>Spermatophyta</taxon>
        <taxon>Magnoliopsida</taxon>
        <taxon>eudicotyledons</taxon>
        <taxon>Gunneridae</taxon>
        <taxon>Pentapetalae</taxon>
        <taxon>asterids</taxon>
        <taxon>lamiids</taxon>
        <taxon>Lamiales</taxon>
        <taxon>Lentibulariaceae</taxon>
        <taxon>Genlisea</taxon>
    </lineage>
</organism>
<dbReference type="PANTHER" id="PTHR37743">
    <property type="entry name" value="ARM REPEAT SUPERFAMILY PROTEIN"/>
    <property type="match status" value="1"/>
</dbReference>
<feature type="non-terminal residue" evidence="2">
    <location>
        <position position="1"/>
    </location>
</feature>
<evidence type="ECO:0000313" key="2">
    <source>
        <dbReference type="EMBL" id="EPS65004.1"/>
    </source>
</evidence>
<dbReference type="AlphaFoldDB" id="S8CDH2"/>
<evidence type="ECO:0000256" key="1">
    <source>
        <dbReference type="SAM" id="Phobius"/>
    </source>
</evidence>
<keyword evidence="1" id="KW-1133">Transmembrane helix</keyword>
<reference evidence="2 3" key="1">
    <citation type="journal article" date="2013" name="BMC Genomics">
        <title>The miniature genome of a carnivorous plant Genlisea aurea contains a low number of genes and short non-coding sequences.</title>
        <authorList>
            <person name="Leushkin E.V."/>
            <person name="Sutormin R.A."/>
            <person name="Nabieva E.R."/>
            <person name="Penin A.A."/>
            <person name="Kondrashov A.S."/>
            <person name="Logacheva M.D."/>
        </authorList>
    </citation>
    <scope>NUCLEOTIDE SEQUENCE [LARGE SCALE GENOMIC DNA]</scope>
</reference>
<name>S8CDH2_9LAMI</name>
<accession>S8CDH2</accession>
<feature type="transmembrane region" description="Helical" evidence="1">
    <location>
        <begin position="20"/>
        <end position="41"/>
    </location>
</feature>
<keyword evidence="1" id="KW-0812">Transmembrane</keyword>
<dbReference type="Proteomes" id="UP000015453">
    <property type="component" value="Unassembled WGS sequence"/>
</dbReference>
<dbReference type="EMBL" id="AUSU01004482">
    <property type="protein sequence ID" value="EPS65004.1"/>
    <property type="molecule type" value="Genomic_DNA"/>
</dbReference>
<gene>
    <name evidence="2" type="ORF">M569_09776</name>
</gene>
<keyword evidence="1" id="KW-0472">Membrane</keyword>
<dbReference type="OrthoDB" id="79603at2759"/>
<evidence type="ECO:0000313" key="3">
    <source>
        <dbReference type="Proteomes" id="UP000015453"/>
    </source>
</evidence>
<comment type="caution">
    <text evidence="2">The sequence shown here is derived from an EMBL/GenBank/DDBJ whole genome shotgun (WGS) entry which is preliminary data.</text>
</comment>
<proteinExistence type="predicted"/>
<protein>
    <submittedName>
        <fullName evidence="2">Uncharacterized protein</fullName>
    </submittedName>
</protein>
<dbReference type="PANTHER" id="PTHR37743:SF1">
    <property type="entry name" value="ARM REPEAT SUPERFAMILY PROTEIN"/>
    <property type="match status" value="1"/>
</dbReference>
<keyword evidence="3" id="KW-1185">Reference proteome</keyword>
<sequence>TGCFKMRLCSKLLPINWLPLFWEDLIAIWLLGGVSFVAILLNLTLQQDFLVSMAIMEKRAAMLKIFCQSIAHLISIVHVGSNVNEGFELPTRLAVAASDFILSLTVALTQTELPLNSTAKSVKKSLPVKIRPTKVLVSTLDDADHNSMRTMSELPLSLELSSLLWNNLDEIISLLKKLKDWSKRSRSLHSKGLERVLSWLQGLKEHSDQDTDIETNTDVLLLSSCWKHYGALSHLEDRGFSYRYKDLLQQYLSGVQYFADNQVEERNMDKEGKSATISFFLNCLLLLLGRLDNQQFGDAITEFGTQISQLIMSQLQSGHEGLIDGVIYMLKALIAGTNHISSRTGIASDGQVADYLPILTNLLDERDAAAKAVVKLVGEFCMTVAPIASVSMKFLSVSTQKLLLRG</sequence>